<keyword evidence="5" id="KW-1185">Reference proteome</keyword>
<organism evidence="4 5">
    <name type="scientific">Microbacterium trichothecenolyticum</name>
    <name type="common">Aureobacterium trichothecenolyticum</name>
    <dbReference type="NCBI Taxonomy" id="69370"/>
    <lineage>
        <taxon>Bacteria</taxon>
        <taxon>Bacillati</taxon>
        <taxon>Actinomycetota</taxon>
        <taxon>Actinomycetes</taxon>
        <taxon>Micrococcales</taxon>
        <taxon>Microbacteriaceae</taxon>
        <taxon>Microbacterium</taxon>
    </lineage>
</organism>
<dbReference type="InterPro" id="IPR012878">
    <property type="entry name" value="Beta-AFase-like_GH127_cat"/>
</dbReference>
<dbReference type="Pfam" id="PF07944">
    <property type="entry name" value="Beta-AFase-like_GH127_cat"/>
    <property type="match status" value="1"/>
</dbReference>
<evidence type="ECO:0000313" key="5">
    <source>
        <dbReference type="Proteomes" id="UP001226691"/>
    </source>
</evidence>
<dbReference type="InterPro" id="IPR049049">
    <property type="entry name" value="Beta-AFase-like_GH127_C"/>
</dbReference>
<comment type="caution">
    <text evidence="4">The sequence shown here is derived from an EMBL/GenBank/DDBJ whole genome shotgun (WGS) entry which is preliminary data.</text>
</comment>
<dbReference type="RefSeq" id="WP_307484707.1">
    <property type="nucleotide sequence ID" value="NZ_JAUTBF010000001.1"/>
</dbReference>
<sequence length="643" mass="70474">MTNPGPVAPRRTRLRPLGPDEVRLGDGTWGAWQRRTGAVTLRHGIRMLEREGALDNLRRLVGRSAAPFRGMVFQDSDVHKMLEAVAWELGRVDDPVLRAFFDETVSLLEGVQRDDGYLNSAFQRDDAPAPTWTDFAHGHELYCAGHLIQAGVAARRAMGDDRLLAVAVRLADHIAERFGGADSSAYPGHPEIEYALVELYRLTGDRRHLDTARAFIDRRGAGWLGPGMFGAAYLQDDAPVRETTTLRGHAVRALYLNAGATDVAIETGDDELLAVMRAQWDDLVARRMYLTGGTGSRHRDEAFGDAYELPPDRSYSETCAGIALMHWGWRMLLATGDSRYLEPVETALYNVVAAGIGDDGASFFYSNPLQLRGDHVAGQEEATARRLPWYACACCPPNLMRTFASIEALVAVAAPGELRIANYTRAHIDTDAPEARVVLDIDTAYPRDSRVRIVVHEMPSGVALLLRMPQWCRRADLRVDGVVRAFDARDGWVRIAGDVASGTVIELSLEMPVDVVAAHPRADAMRGTVAVRRGPVVYCLEQRDNTADIESCLIDPAVVIRPGAADGTALGPLLHANGASRDRDAAEPLYATWPRSARPLEAEELILRPYASWGNAAPGAMRVWIPLTAADDRAAPLDEGDRR</sequence>
<dbReference type="EMBL" id="JAUTBF010000001">
    <property type="protein sequence ID" value="MDQ1124148.1"/>
    <property type="molecule type" value="Genomic_DNA"/>
</dbReference>
<proteinExistence type="predicted"/>
<feature type="domain" description="Non-reducing end beta-L-arabinofuranosidase-like GH127 middle" evidence="2">
    <location>
        <begin position="420"/>
        <end position="511"/>
    </location>
</feature>
<evidence type="ECO:0000259" key="3">
    <source>
        <dbReference type="Pfam" id="PF20737"/>
    </source>
</evidence>
<dbReference type="SUPFAM" id="SSF48208">
    <property type="entry name" value="Six-hairpin glycosidases"/>
    <property type="match status" value="1"/>
</dbReference>
<dbReference type="Pfam" id="PF20737">
    <property type="entry name" value="Glyco_hydro127C"/>
    <property type="match status" value="1"/>
</dbReference>
<dbReference type="InterPro" id="IPR008928">
    <property type="entry name" value="6-hairpin_glycosidase_sf"/>
</dbReference>
<gene>
    <name evidence="4" type="ORF">QE412_002721</name>
</gene>
<dbReference type="Pfam" id="PF20736">
    <property type="entry name" value="Glyco_hydro127M"/>
    <property type="match status" value="1"/>
</dbReference>
<name>A0ABU0TWV5_MICTR</name>
<dbReference type="Proteomes" id="UP001226691">
    <property type="component" value="Unassembled WGS sequence"/>
</dbReference>
<reference evidence="4 5" key="1">
    <citation type="submission" date="2023-07" db="EMBL/GenBank/DDBJ databases">
        <title>Functional and genomic diversity of the sorghum phyllosphere microbiome.</title>
        <authorList>
            <person name="Shade A."/>
        </authorList>
    </citation>
    <scope>NUCLEOTIDE SEQUENCE [LARGE SCALE GENOMIC DNA]</scope>
    <source>
        <strain evidence="4 5">SORGH_AS_1207</strain>
    </source>
</reference>
<evidence type="ECO:0000259" key="1">
    <source>
        <dbReference type="Pfam" id="PF07944"/>
    </source>
</evidence>
<accession>A0ABU0TWV5</accession>
<dbReference type="InterPro" id="IPR049046">
    <property type="entry name" value="Beta-AFase-like_GH127_middle"/>
</dbReference>
<evidence type="ECO:0000259" key="2">
    <source>
        <dbReference type="Pfam" id="PF20736"/>
    </source>
</evidence>
<dbReference type="PANTHER" id="PTHR43465:SF2">
    <property type="entry name" value="DUF1680 DOMAIN PROTEIN (AFU_ORTHOLOGUE AFUA_1G08910)"/>
    <property type="match status" value="1"/>
</dbReference>
<feature type="domain" description="Non-reducing end beta-L-arabinofuranosidase-like GH127 catalytic" evidence="1">
    <location>
        <begin position="21"/>
        <end position="406"/>
    </location>
</feature>
<dbReference type="PANTHER" id="PTHR43465">
    <property type="entry name" value="DUF1680 DOMAIN PROTEIN (AFU_ORTHOLOGUE AFUA_1G08910)"/>
    <property type="match status" value="1"/>
</dbReference>
<dbReference type="InterPro" id="IPR049174">
    <property type="entry name" value="Beta-AFase-like"/>
</dbReference>
<feature type="domain" description="Non-reducing end beta-L-arabinofuranosidase-like GH127 C-terminal" evidence="3">
    <location>
        <begin position="513"/>
        <end position="626"/>
    </location>
</feature>
<protein>
    <submittedName>
        <fullName evidence="4">DUF1680 family protein</fullName>
    </submittedName>
</protein>
<evidence type="ECO:0000313" key="4">
    <source>
        <dbReference type="EMBL" id="MDQ1124148.1"/>
    </source>
</evidence>